<sequence>MKGMSGEFEGPAGGLVMMTGTKGVLSYLWYVLKLRANRDVEAVRLPDCIGTGVLYA</sequence>
<proteinExistence type="predicted"/>
<keyword evidence="2" id="KW-1185">Reference proteome</keyword>
<organism evidence="1 2">
    <name type="scientific">Leucogyrophana mollusca</name>
    <dbReference type="NCBI Taxonomy" id="85980"/>
    <lineage>
        <taxon>Eukaryota</taxon>
        <taxon>Fungi</taxon>
        <taxon>Dikarya</taxon>
        <taxon>Basidiomycota</taxon>
        <taxon>Agaricomycotina</taxon>
        <taxon>Agaricomycetes</taxon>
        <taxon>Agaricomycetidae</taxon>
        <taxon>Boletales</taxon>
        <taxon>Boletales incertae sedis</taxon>
        <taxon>Leucogyrophana</taxon>
    </lineage>
</organism>
<evidence type="ECO:0000313" key="1">
    <source>
        <dbReference type="EMBL" id="KAH7918887.1"/>
    </source>
</evidence>
<reference evidence="1" key="1">
    <citation type="journal article" date="2021" name="New Phytol.">
        <title>Evolutionary innovations through gain and loss of genes in the ectomycorrhizal Boletales.</title>
        <authorList>
            <person name="Wu G."/>
            <person name="Miyauchi S."/>
            <person name="Morin E."/>
            <person name="Kuo A."/>
            <person name="Drula E."/>
            <person name="Varga T."/>
            <person name="Kohler A."/>
            <person name="Feng B."/>
            <person name="Cao Y."/>
            <person name="Lipzen A."/>
            <person name="Daum C."/>
            <person name="Hundley H."/>
            <person name="Pangilinan J."/>
            <person name="Johnson J."/>
            <person name="Barry K."/>
            <person name="LaButti K."/>
            <person name="Ng V."/>
            <person name="Ahrendt S."/>
            <person name="Min B."/>
            <person name="Choi I.G."/>
            <person name="Park H."/>
            <person name="Plett J.M."/>
            <person name="Magnuson J."/>
            <person name="Spatafora J.W."/>
            <person name="Nagy L.G."/>
            <person name="Henrissat B."/>
            <person name="Grigoriev I.V."/>
            <person name="Yang Z.L."/>
            <person name="Xu J."/>
            <person name="Martin F.M."/>
        </authorList>
    </citation>
    <scope>NUCLEOTIDE SEQUENCE</scope>
    <source>
        <strain evidence="1">KUC20120723A-06</strain>
    </source>
</reference>
<name>A0ACB8B2E5_9AGAM</name>
<accession>A0ACB8B2E5</accession>
<dbReference type="Proteomes" id="UP000790709">
    <property type="component" value="Unassembled WGS sequence"/>
</dbReference>
<evidence type="ECO:0000313" key="2">
    <source>
        <dbReference type="Proteomes" id="UP000790709"/>
    </source>
</evidence>
<comment type="caution">
    <text evidence="1">The sequence shown here is derived from an EMBL/GenBank/DDBJ whole genome shotgun (WGS) entry which is preliminary data.</text>
</comment>
<dbReference type="EMBL" id="MU266720">
    <property type="protein sequence ID" value="KAH7918887.1"/>
    <property type="molecule type" value="Genomic_DNA"/>
</dbReference>
<gene>
    <name evidence="1" type="ORF">BV22DRAFT_1041414</name>
</gene>
<protein>
    <submittedName>
        <fullName evidence="1">Uncharacterized protein</fullName>
    </submittedName>
</protein>